<name>A0ABZ0VH63_9MICO</name>
<proteinExistence type="predicted"/>
<dbReference type="SMART" id="SM01034">
    <property type="entry name" value="BLUF"/>
    <property type="match status" value="1"/>
</dbReference>
<dbReference type="RefSeq" id="WP_322411255.1">
    <property type="nucleotide sequence ID" value="NZ_CP139779.1"/>
</dbReference>
<dbReference type="InterPro" id="IPR007024">
    <property type="entry name" value="BLUF_domain"/>
</dbReference>
<evidence type="ECO:0000313" key="3">
    <source>
        <dbReference type="Proteomes" id="UP001324533"/>
    </source>
</evidence>
<dbReference type="Proteomes" id="UP001324533">
    <property type="component" value="Chromosome"/>
</dbReference>
<organism evidence="2 3">
    <name type="scientific">Microbacterium invictum</name>
    <dbReference type="NCBI Taxonomy" id="515415"/>
    <lineage>
        <taxon>Bacteria</taxon>
        <taxon>Bacillati</taxon>
        <taxon>Actinomycetota</taxon>
        <taxon>Actinomycetes</taxon>
        <taxon>Micrococcales</taxon>
        <taxon>Microbacteriaceae</taxon>
        <taxon>Microbacterium</taxon>
    </lineage>
</organism>
<dbReference type="Pfam" id="PF04940">
    <property type="entry name" value="BLUF"/>
    <property type="match status" value="1"/>
</dbReference>
<dbReference type="InterPro" id="IPR036046">
    <property type="entry name" value="Acylphosphatase-like_dom_sf"/>
</dbReference>
<dbReference type="EMBL" id="CP139779">
    <property type="protein sequence ID" value="WQB71137.1"/>
    <property type="molecule type" value="Genomic_DNA"/>
</dbReference>
<dbReference type="Gene3D" id="3.30.70.100">
    <property type="match status" value="1"/>
</dbReference>
<protein>
    <submittedName>
        <fullName evidence="2">BLUF domain-containing protein</fullName>
    </submittedName>
</protein>
<sequence>MKESAAMGPQDPSEDLLSVLYTSTSHEQLSDEQLTDLLTVSRSRNAADDITGLLVYRAGRFFQVIEGPPAAVRALYGRIAADQRHHSVRTLVEDRVAERHFGEWTMGFERVPDHEESVPVGFRSTFDDLDDVEGAAPTIRAARELSLWFRVRSRATTSF</sequence>
<gene>
    <name evidence="2" type="ORF">T9R20_03995</name>
</gene>
<evidence type="ECO:0000259" key="1">
    <source>
        <dbReference type="PROSITE" id="PS50925"/>
    </source>
</evidence>
<keyword evidence="3" id="KW-1185">Reference proteome</keyword>
<dbReference type="SUPFAM" id="SSF54975">
    <property type="entry name" value="Acylphosphatase/BLUF domain-like"/>
    <property type="match status" value="1"/>
</dbReference>
<accession>A0ABZ0VH63</accession>
<dbReference type="PROSITE" id="PS50925">
    <property type="entry name" value="BLUF"/>
    <property type="match status" value="1"/>
</dbReference>
<evidence type="ECO:0000313" key="2">
    <source>
        <dbReference type="EMBL" id="WQB71137.1"/>
    </source>
</evidence>
<feature type="domain" description="BLUF" evidence="1">
    <location>
        <begin position="16"/>
        <end position="107"/>
    </location>
</feature>
<reference evidence="2 3" key="1">
    <citation type="submission" date="2023-06" db="EMBL/GenBank/DDBJ databases">
        <title>Rock-solubilizing bacteria, Microbacterium invictum, promotes re-establishment of vegetation in rocky wasteland by accelerating rock bio-weathering and reshaping soil bacterial community.</title>
        <authorList>
            <person name="Liu C."/>
        </authorList>
    </citation>
    <scope>NUCLEOTIDE SEQUENCE [LARGE SCALE GENOMIC DNA]</scope>
    <source>
        <strain evidence="2 3">X-18</strain>
    </source>
</reference>